<dbReference type="InParanoid" id="A0A067RML4"/>
<accession>A0A067RML4</accession>
<dbReference type="EMBL" id="KK852422">
    <property type="protein sequence ID" value="KDR24268.1"/>
    <property type="molecule type" value="Genomic_DNA"/>
</dbReference>
<keyword evidence="5" id="KW-1185">Reference proteome</keyword>
<dbReference type="STRING" id="136037.A0A067RML4"/>
<organism evidence="4 5">
    <name type="scientific">Zootermopsis nevadensis</name>
    <name type="common">Dampwood termite</name>
    <dbReference type="NCBI Taxonomy" id="136037"/>
    <lineage>
        <taxon>Eukaryota</taxon>
        <taxon>Metazoa</taxon>
        <taxon>Ecdysozoa</taxon>
        <taxon>Arthropoda</taxon>
        <taxon>Hexapoda</taxon>
        <taxon>Insecta</taxon>
        <taxon>Pterygota</taxon>
        <taxon>Neoptera</taxon>
        <taxon>Polyneoptera</taxon>
        <taxon>Dictyoptera</taxon>
        <taxon>Blattodea</taxon>
        <taxon>Blattoidea</taxon>
        <taxon>Termitoidae</taxon>
        <taxon>Termopsidae</taxon>
        <taxon>Zootermopsis</taxon>
    </lineage>
</organism>
<gene>
    <name evidence="4" type="ORF">L798_06910</name>
</gene>
<feature type="signal peptide" evidence="3">
    <location>
        <begin position="1"/>
        <end position="21"/>
    </location>
</feature>
<feature type="chain" id="PRO_5001645321" evidence="3">
    <location>
        <begin position="22"/>
        <end position="363"/>
    </location>
</feature>
<protein>
    <submittedName>
        <fullName evidence="4">Uncharacterized protein</fullName>
    </submittedName>
</protein>
<evidence type="ECO:0000256" key="2">
    <source>
        <dbReference type="SAM" id="Phobius"/>
    </source>
</evidence>
<name>A0A067RML4_ZOONE</name>
<sequence>MDILLKCIGMWLLILWQKEKLHVLCSNGGPQNYSFATGNDTDHKPLHTDLHNLFSTKNNADKLDKNTDDVESKYNSFLNSTYVTERNRAFGNTVNMEGGGGVTLYHDIPRFDVEPAHSIGPSFSNASISGIDHGNISSGIVPRKGVAYSKPKIVPRKGVYPSAEENGSDMSISSIESTDENVERDSTLLNKKCVCCLKNTSSASIRNESDINCRKCCDAMNDRNTSSISNSTDPVNQLPTESVAPSAVNFTSEDSISDLEKQDKHNSSSLNSTATFTFPSPRNKKPLFTLDAANDSPANLSFQSPSQNKNLNRTDYVIPIVSIIFVVPLVIVLAVFLYKKGSEFWERRHYRRMDFLIDGMYND</sequence>
<dbReference type="OrthoDB" id="10071013at2759"/>
<keyword evidence="3" id="KW-0732">Signal</keyword>
<keyword evidence="2" id="KW-1133">Transmembrane helix</keyword>
<evidence type="ECO:0000256" key="1">
    <source>
        <dbReference type="SAM" id="MobiDB-lite"/>
    </source>
</evidence>
<feature type="transmembrane region" description="Helical" evidence="2">
    <location>
        <begin position="316"/>
        <end position="338"/>
    </location>
</feature>
<feature type="compositionally biased region" description="Polar residues" evidence="1">
    <location>
        <begin position="225"/>
        <end position="240"/>
    </location>
</feature>
<dbReference type="OMA" id="TYCKNIN"/>
<keyword evidence="2" id="KW-0472">Membrane</keyword>
<dbReference type="AlphaFoldDB" id="A0A067RML4"/>
<evidence type="ECO:0000313" key="5">
    <source>
        <dbReference type="Proteomes" id="UP000027135"/>
    </source>
</evidence>
<dbReference type="eggNOG" id="ENOG502S9RD">
    <property type="taxonomic scope" value="Eukaryota"/>
</dbReference>
<feature type="region of interest" description="Disordered" evidence="1">
    <location>
        <begin position="158"/>
        <end position="181"/>
    </location>
</feature>
<evidence type="ECO:0000313" key="4">
    <source>
        <dbReference type="EMBL" id="KDR24268.1"/>
    </source>
</evidence>
<dbReference type="Proteomes" id="UP000027135">
    <property type="component" value="Unassembled WGS sequence"/>
</dbReference>
<feature type="region of interest" description="Disordered" evidence="1">
    <location>
        <begin position="225"/>
        <end position="244"/>
    </location>
</feature>
<feature type="compositionally biased region" description="Polar residues" evidence="1">
    <location>
        <begin position="267"/>
        <end position="278"/>
    </location>
</feature>
<keyword evidence="2" id="KW-0812">Transmembrane</keyword>
<proteinExistence type="predicted"/>
<reference evidence="4 5" key="1">
    <citation type="journal article" date="2014" name="Nat. Commun.">
        <title>Molecular traces of alternative social organization in a termite genome.</title>
        <authorList>
            <person name="Terrapon N."/>
            <person name="Li C."/>
            <person name="Robertson H.M."/>
            <person name="Ji L."/>
            <person name="Meng X."/>
            <person name="Booth W."/>
            <person name="Chen Z."/>
            <person name="Childers C.P."/>
            <person name="Glastad K.M."/>
            <person name="Gokhale K."/>
            <person name="Gowin J."/>
            <person name="Gronenberg W."/>
            <person name="Hermansen R.A."/>
            <person name="Hu H."/>
            <person name="Hunt B.G."/>
            <person name="Huylmans A.K."/>
            <person name="Khalil S.M."/>
            <person name="Mitchell R.D."/>
            <person name="Munoz-Torres M.C."/>
            <person name="Mustard J.A."/>
            <person name="Pan H."/>
            <person name="Reese J.T."/>
            <person name="Scharf M.E."/>
            <person name="Sun F."/>
            <person name="Vogel H."/>
            <person name="Xiao J."/>
            <person name="Yang W."/>
            <person name="Yang Z."/>
            <person name="Yang Z."/>
            <person name="Zhou J."/>
            <person name="Zhu J."/>
            <person name="Brent C.S."/>
            <person name="Elsik C.G."/>
            <person name="Goodisman M.A."/>
            <person name="Liberles D.A."/>
            <person name="Roe R.M."/>
            <person name="Vargo E.L."/>
            <person name="Vilcinskas A."/>
            <person name="Wang J."/>
            <person name="Bornberg-Bauer E."/>
            <person name="Korb J."/>
            <person name="Zhang G."/>
            <person name="Liebig J."/>
        </authorList>
    </citation>
    <scope>NUCLEOTIDE SEQUENCE [LARGE SCALE GENOMIC DNA]</scope>
    <source>
        <tissue evidence="4">Whole organism</tissue>
    </source>
</reference>
<evidence type="ECO:0000256" key="3">
    <source>
        <dbReference type="SAM" id="SignalP"/>
    </source>
</evidence>
<feature type="region of interest" description="Disordered" evidence="1">
    <location>
        <begin position="255"/>
        <end position="278"/>
    </location>
</feature>